<evidence type="ECO:0000313" key="2">
    <source>
        <dbReference type="EnsemblPlants" id="OB09G10800.1"/>
    </source>
</evidence>
<organism evidence="2">
    <name type="scientific">Oryza brachyantha</name>
    <name type="common">malo sina</name>
    <dbReference type="NCBI Taxonomy" id="4533"/>
    <lineage>
        <taxon>Eukaryota</taxon>
        <taxon>Viridiplantae</taxon>
        <taxon>Streptophyta</taxon>
        <taxon>Embryophyta</taxon>
        <taxon>Tracheophyta</taxon>
        <taxon>Spermatophyta</taxon>
        <taxon>Magnoliopsida</taxon>
        <taxon>Liliopsida</taxon>
        <taxon>Poales</taxon>
        <taxon>Poaceae</taxon>
        <taxon>BOP clade</taxon>
        <taxon>Oryzoideae</taxon>
        <taxon>Oryzeae</taxon>
        <taxon>Oryzinae</taxon>
        <taxon>Oryza</taxon>
    </lineage>
</organism>
<evidence type="ECO:0000256" key="1">
    <source>
        <dbReference type="SAM" id="MobiDB-lite"/>
    </source>
</evidence>
<dbReference type="Gramene" id="OB09G10800.1">
    <property type="protein sequence ID" value="OB09G10800.1"/>
    <property type="gene ID" value="OB09G10800"/>
</dbReference>
<dbReference type="Proteomes" id="UP000006038">
    <property type="component" value="Chromosome 9"/>
</dbReference>
<name>J3MVQ2_ORYBR</name>
<reference evidence="2" key="2">
    <citation type="submission" date="2013-04" db="UniProtKB">
        <authorList>
            <consortium name="EnsemblPlants"/>
        </authorList>
    </citation>
    <scope>IDENTIFICATION</scope>
</reference>
<feature type="compositionally biased region" description="Basic residues" evidence="1">
    <location>
        <begin position="15"/>
        <end position="26"/>
    </location>
</feature>
<feature type="region of interest" description="Disordered" evidence="1">
    <location>
        <begin position="14"/>
        <end position="81"/>
    </location>
</feature>
<feature type="compositionally biased region" description="Polar residues" evidence="1">
    <location>
        <begin position="27"/>
        <end position="45"/>
    </location>
</feature>
<dbReference type="HOGENOM" id="CLU_1878633_0_0_1"/>
<dbReference type="EnsemblPlants" id="OB09G10800.1">
    <property type="protein sequence ID" value="OB09G10800.1"/>
    <property type="gene ID" value="OB09G10800"/>
</dbReference>
<sequence>MDLYIYDICIEQSHKQHSNHTKHATKISKQQARSTEYSKKNQQTGRKVITGGLPPAAANNKRQEWGEEEEPAASYPQTVDGPARLRIYGGVPVRRRLREDGAQTGEAPLAVGRRRTVLEENLGFMQIPEEKNKACG</sequence>
<dbReference type="AlphaFoldDB" id="J3MVQ2"/>
<reference evidence="2" key="1">
    <citation type="journal article" date="2013" name="Nat. Commun.">
        <title>Whole-genome sequencing of Oryza brachyantha reveals mechanisms underlying Oryza genome evolution.</title>
        <authorList>
            <person name="Chen J."/>
            <person name="Huang Q."/>
            <person name="Gao D."/>
            <person name="Wang J."/>
            <person name="Lang Y."/>
            <person name="Liu T."/>
            <person name="Li B."/>
            <person name="Bai Z."/>
            <person name="Luis Goicoechea J."/>
            <person name="Liang C."/>
            <person name="Chen C."/>
            <person name="Zhang W."/>
            <person name="Sun S."/>
            <person name="Liao Y."/>
            <person name="Zhang X."/>
            <person name="Yang L."/>
            <person name="Song C."/>
            <person name="Wang M."/>
            <person name="Shi J."/>
            <person name="Liu G."/>
            <person name="Liu J."/>
            <person name="Zhou H."/>
            <person name="Zhou W."/>
            <person name="Yu Q."/>
            <person name="An N."/>
            <person name="Chen Y."/>
            <person name="Cai Q."/>
            <person name="Wang B."/>
            <person name="Liu B."/>
            <person name="Min J."/>
            <person name="Huang Y."/>
            <person name="Wu H."/>
            <person name="Li Z."/>
            <person name="Zhang Y."/>
            <person name="Yin Y."/>
            <person name="Song W."/>
            <person name="Jiang J."/>
            <person name="Jackson S.A."/>
            <person name="Wing R.A."/>
            <person name="Wang J."/>
            <person name="Chen M."/>
        </authorList>
    </citation>
    <scope>NUCLEOTIDE SEQUENCE [LARGE SCALE GENOMIC DNA]</scope>
    <source>
        <strain evidence="2">cv. IRGC 101232</strain>
    </source>
</reference>
<keyword evidence="3" id="KW-1185">Reference proteome</keyword>
<evidence type="ECO:0000313" key="3">
    <source>
        <dbReference type="Proteomes" id="UP000006038"/>
    </source>
</evidence>
<protein>
    <submittedName>
        <fullName evidence="2">Uncharacterized protein</fullName>
    </submittedName>
</protein>
<proteinExistence type="predicted"/>
<accession>J3MVQ2</accession>